<comment type="caution">
    <text evidence="2">The sequence shown here is derived from an EMBL/GenBank/DDBJ whole genome shotgun (WGS) entry which is preliminary data.</text>
</comment>
<dbReference type="SMART" id="SM00318">
    <property type="entry name" value="SNc"/>
    <property type="match status" value="1"/>
</dbReference>
<dbReference type="PROSITE" id="PS50830">
    <property type="entry name" value="TNASE_3"/>
    <property type="match status" value="1"/>
</dbReference>
<gene>
    <name evidence="2" type="ORF">JAY77_14495</name>
</gene>
<organism evidence="2 3">
    <name type="scientific">Candidatus Thiodiazotropha taylori</name>
    <dbReference type="NCBI Taxonomy" id="2792791"/>
    <lineage>
        <taxon>Bacteria</taxon>
        <taxon>Pseudomonadati</taxon>
        <taxon>Pseudomonadota</taxon>
        <taxon>Gammaproteobacteria</taxon>
        <taxon>Chromatiales</taxon>
        <taxon>Sedimenticolaceae</taxon>
        <taxon>Candidatus Thiodiazotropha</taxon>
    </lineage>
</organism>
<evidence type="ECO:0000313" key="2">
    <source>
        <dbReference type="EMBL" id="MCG7979340.1"/>
    </source>
</evidence>
<dbReference type="PROSITE" id="PS51257">
    <property type="entry name" value="PROKAR_LIPOPROTEIN"/>
    <property type="match status" value="1"/>
</dbReference>
<dbReference type="Pfam" id="PF00565">
    <property type="entry name" value="SNase"/>
    <property type="match status" value="1"/>
</dbReference>
<sequence>MPNRSIPPYRNLQQRLLVFLLIGLSLGSSCHAAMLEGQVVGILSGDRITLRPADGIYREIKLSGIRIPTRDKNMKKIAQRHLNMLLAGRFVSVEYNTLSARGVILGTVLHGGSDMALRMLSDGLAVTTNHPRLQPSRLRRYEQAEATARARGLGFWQKLR</sequence>
<accession>A0A9E4NM92</accession>
<dbReference type="Proteomes" id="UP000886674">
    <property type="component" value="Unassembled WGS sequence"/>
</dbReference>
<dbReference type="InterPro" id="IPR035437">
    <property type="entry name" value="SNase_OB-fold_sf"/>
</dbReference>
<reference evidence="2" key="1">
    <citation type="journal article" date="2021" name="Proc. Natl. Acad. Sci. U.S.A.">
        <title>Global biogeography of chemosynthetic symbionts reveals both localized and globally distributed symbiont groups. .</title>
        <authorList>
            <person name="Osvatic J.T."/>
            <person name="Wilkins L.G.E."/>
            <person name="Leibrecht L."/>
            <person name="Leray M."/>
            <person name="Zauner S."/>
            <person name="Polzin J."/>
            <person name="Camacho Y."/>
            <person name="Gros O."/>
            <person name="van Gils J.A."/>
            <person name="Eisen J.A."/>
            <person name="Petersen J.M."/>
            <person name="Yuen B."/>
        </authorList>
    </citation>
    <scope>NUCLEOTIDE SEQUENCE</scope>
    <source>
        <strain evidence="2">MAGclacostrist055</strain>
    </source>
</reference>
<protein>
    <submittedName>
        <fullName evidence="2">Thermonuclease family protein</fullName>
    </submittedName>
</protein>
<dbReference type="SUPFAM" id="SSF50199">
    <property type="entry name" value="Staphylococcal nuclease"/>
    <property type="match status" value="1"/>
</dbReference>
<feature type="domain" description="TNase-like" evidence="1">
    <location>
        <begin position="33"/>
        <end position="158"/>
    </location>
</feature>
<evidence type="ECO:0000313" key="3">
    <source>
        <dbReference type="Proteomes" id="UP000886674"/>
    </source>
</evidence>
<name>A0A9E4NM92_9GAMM</name>
<dbReference type="EMBL" id="JAEPCR010000062">
    <property type="protein sequence ID" value="MCG7979340.1"/>
    <property type="molecule type" value="Genomic_DNA"/>
</dbReference>
<dbReference type="Gene3D" id="2.40.50.90">
    <property type="match status" value="1"/>
</dbReference>
<dbReference type="InterPro" id="IPR016071">
    <property type="entry name" value="Staphylococal_nuclease_OB-fold"/>
</dbReference>
<dbReference type="AlphaFoldDB" id="A0A9E4NM92"/>
<proteinExistence type="predicted"/>
<evidence type="ECO:0000259" key="1">
    <source>
        <dbReference type="PROSITE" id="PS50830"/>
    </source>
</evidence>